<feature type="compositionally biased region" description="Basic residues" evidence="2">
    <location>
        <begin position="11"/>
        <end position="24"/>
    </location>
</feature>
<protein>
    <submittedName>
        <fullName evidence="3">Sugar kinase</fullName>
    </submittedName>
</protein>
<dbReference type="PANTHER" id="PTHR18964">
    <property type="entry name" value="ROK (REPRESSOR, ORF, KINASE) FAMILY"/>
    <property type="match status" value="1"/>
</dbReference>
<evidence type="ECO:0000313" key="4">
    <source>
        <dbReference type="Proteomes" id="UP000245507"/>
    </source>
</evidence>
<dbReference type="EMBL" id="QGDD01000006">
    <property type="protein sequence ID" value="PWN02258.1"/>
    <property type="molecule type" value="Genomic_DNA"/>
</dbReference>
<dbReference type="Gene3D" id="1.10.10.10">
    <property type="entry name" value="Winged helix-like DNA-binding domain superfamily/Winged helix DNA-binding domain"/>
    <property type="match status" value="1"/>
</dbReference>
<dbReference type="AlphaFoldDB" id="A0A316TEM4"/>
<dbReference type="GO" id="GO:0016301">
    <property type="term" value="F:kinase activity"/>
    <property type="evidence" value="ECO:0007669"/>
    <property type="project" value="UniProtKB-KW"/>
</dbReference>
<keyword evidence="3" id="KW-0808">Transferase</keyword>
<dbReference type="InterPro" id="IPR000600">
    <property type="entry name" value="ROK"/>
</dbReference>
<dbReference type="Pfam" id="PF00480">
    <property type="entry name" value="ROK"/>
    <property type="match status" value="1"/>
</dbReference>
<sequence>MSWRSPTDRPHRGRTKLHRADSRRHHRSMLLQELFGQGPASRADLARASGLTRVTVSELIAELLAEGLVEELGAPERTGAESRVGKPPTLVGLVPSAKHILAIDLSVDDQVVGAVLNLAGEVISRDARPLEGRRGDEAVEAVRAFAADLITTSTAPLLGVGVASPGVVSPDGVVVDAPNLGWSDVPLAKILGQELDQPVYVANDANIAVLGEFTFGGGAEGGLMLMRLSTGVGAGLVLGGDLLHGHGGAAGEIGHVQVDPEGDDCACGRRGCLETHLAVPRLRRRIADGAGDAAGDADAVLAEAASYLAAALSPVVATLNLGELVLSGPLDLVEPLARIAAPLICDRVMPVSAEHFVVRATALGDDGVLVGATGLVLAAELGVS</sequence>
<dbReference type="InterPro" id="IPR036390">
    <property type="entry name" value="WH_DNA-bd_sf"/>
</dbReference>
<dbReference type="RefSeq" id="WP_109694849.1">
    <property type="nucleotide sequence ID" value="NZ_QGDD01000006.1"/>
</dbReference>
<dbReference type="OrthoDB" id="3225083at2"/>
<comment type="similarity">
    <text evidence="1">Belongs to the ROK (NagC/XylR) family.</text>
</comment>
<feature type="region of interest" description="Disordered" evidence="2">
    <location>
        <begin position="1"/>
        <end position="24"/>
    </location>
</feature>
<dbReference type="InterPro" id="IPR036388">
    <property type="entry name" value="WH-like_DNA-bd_sf"/>
</dbReference>
<dbReference type="InterPro" id="IPR049874">
    <property type="entry name" value="ROK_cs"/>
</dbReference>
<organism evidence="3 4">
    <name type="scientific">Nocardioides silvaticus</name>
    <dbReference type="NCBI Taxonomy" id="2201891"/>
    <lineage>
        <taxon>Bacteria</taxon>
        <taxon>Bacillati</taxon>
        <taxon>Actinomycetota</taxon>
        <taxon>Actinomycetes</taxon>
        <taxon>Propionibacteriales</taxon>
        <taxon>Nocardioidaceae</taxon>
        <taxon>Nocardioides</taxon>
    </lineage>
</organism>
<dbReference type="Gene3D" id="3.30.420.40">
    <property type="match status" value="2"/>
</dbReference>
<gene>
    <name evidence="3" type="ORF">DJ010_14130</name>
</gene>
<accession>A0A316TEM4</accession>
<name>A0A316TEM4_9ACTN</name>
<evidence type="ECO:0000256" key="2">
    <source>
        <dbReference type="SAM" id="MobiDB-lite"/>
    </source>
</evidence>
<dbReference type="Proteomes" id="UP000245507">
    <property type="component" value="Unassembled WGS sequence"/>
</dbReference>
<dbReference type="PROSITE" id="PS01125">
    <property type="entry name" value="ROK"/>
    <property type="match status" value="1"/>
</dbReference>
<comment type="caution">
    <text evidence="3">The sequence shown here is derived from an EMBL/GenBank/DDBJ whole genome shotgun (WGS) entry which is preliminary data.</text>
</comment>
<dbReference type="InterPro" id="IPR043129">
    <property type="entry name" value="ATPase_NBD"/>
</dbReference>
<reference evidence="3 4" key="1">
    <citation type="submission" date="2018-05" db="EMBL/GenBank/DDBJ databases">
        <title>Nocardioides silvaticus genome.</title>
        <authorList>
            <person name="Li C."/>
            <person name="Wang G."/>
        </authorList>
    </citation>
    <scope>NUCLEOTIDE SEQUENCE [LARGE SCALE GENOMIC DNA]</scope>
    <source>
        <strain evidence="3 4">CCTCC AB 2018079</strain>
    </source>
</reference>
<proteinExistence type="inferred from homology"/>
<keyword evidence="3" id="KW-0418">Kinase</keyword>
<evidence type="ECO:0000256" key="1">
    <source>
        <dbReference type="ARBA" id="ARBA00006479"/>
    </source>
</evidence>
<dbReference type="SUPFAM" id="SSF53067">
    <property type="entry name" value="Actin-like ATPase domain"/>
    <property type="match status" value="1"/>
</dbReference>
<keyword evidence="4" id="KW-1185">Reference proteome</keyword>
<feature type="compositionally biased region" description="Basic and acidic residues" evidence="2">
    <location>
        <begin position="1"/>
        <end position="10"/>
    </location>
</feature>
<evidence type="ECO:0000313" key="3">
    <source>
        <dbReference type="EMBL" id="PWN02258.1"/>
    </source>
</evidence>
<dbReference type="SUPFAM" id="SSF46785">
    <property type="entry name" value="Winged helix' DNA-binding domain"/>
    <property type="match status" value="1"/>
</dbReference>
<dbReference type="PANTHER" id="PTHR18964:SF149">
    <property type="entry name" value="BIFUNCTIONAL UDP-N-ACETYLGLUCOSAMINE 2-EPIMERASE_N-ACETYLMANNOSAMINE KINASE"/>
    <property type="match status" value="1"/>
</dbReference>